<gene>
    <name evidence="3" type="ORF">N7492_009519</name>
</gene>
<keyword evidence="4" id="KW-1185">Reference proteome</keyword>
<proteinExistence type="predicted"/>
<dbReference type="Proteomes" id="UP001146351">
    <property type="component" value="Unassembled WGS sequence"/>
</dbReference>
<reference evidence="3" key="1">
    <citation type="submission" date="2022-11" db="EMBL/GenBank/DDBJ databases">
        <authorList>
            <person name="Petersen C."/>
        </authorList>
    </citation>
    <scope>NUCLEOTIDE SEQUENCE</scope>
    <source>
        <strain evidence="3">IBT 21917</strain>
    </source>
</reference>
<protein>
    <submittedName>
        <fullName evidence="3">Uncharacterized protein</fullName>
    </submittedName>
</protein>
<evidence type="ECO:0000256" key="2">
    <source>
        <dbReference type="SAM" id="SignalP"/>
    </source>
</evidence>
<evidence type="ECO:0000313" key="4">
    <source>
        <dbReference type="Proteomes" id="UP001146351"/>
    </source>
</evidence>
<comment type="caution">
    <text evidence="3">The sequence shown here is derived from an EMBL/GenBank/DDBJ whole genome shotgun (WGS) entry which is preliminary data.</text>
</comment>
<reference evidence="3" key="2">
    <citation type="journal article" date="2023" name="IMA Fungus">
        <title>Comparative genomic study of the Penicillium genus elucidates a diverse pangenome and 15 lateral gene transfer events.</title>
        <authorList>
            <person name="Petersen C."/>
            <person name="Sorensen T."/>
            <person name="Nielsen M.R."/>
            <person name="Sondergaard T.E."/>
            <person name="Sorensen J.L."/>
            <person name="Fitzpatrick D.A."/>
            <person name="Frisvad J.C."/>
            <person name="Nielsen K.L."/>
        </authorList>
    </citation>
    <scope>NUCLEOTIDE SEQUENCE</scope>
    <source>
        <strain evidence="3">IBT 21917</strain>
    </source>
</reference>
<name>A0A9W9LGX7_9EURO</name>
<accession>A0A9W9LGX7</accession>
<dbReference type="EMBL" id="JAPQKO010000006">
    <property type="protein sequence ID" value="KAJ5156716.1"/>
    <property type="molecule type" value="Genomic_DNA"/>
</dbReference>
<feature type="chain" id="PRO_5040725343" evidence="2">
    <location>
        <begin position="21"/>
        <end position="166"/>
    </location>
</feature>
<sequence length="166" mass="18012">MHSLRVLVAIWMALASVVAAKCTVEAGMTTFPGNTGWLHVKDSTGKKIAQDASLLCYSDIPFKGKELKEGTQIAEDNRITIPATAKSGLAHDVSVQVTCDGQFIEYVFRRWPFVHFPPRTDWSPAHAPLNTATPNLGMPPASNATREGPAKWNSIAREVSGSYVST</sequence>
<feature type="region of interest" description="Disordered" evidence="1">
    <location>
        <begin position="124"/>
        <end position="149"/>
    </location>
</feature>
<evidence type="ECO:0000313" key="3">
    <source>
        <dbReference type="EMBL" id="KAJ5156716.1"/>
    </source>
</evidence>
<keyword evidence="2" id="KW-0732">Signal</keyword>
<evidence type="ECO:0000256" key="1">
    <source>
        <dbReference type="SAM" id="MobiDB-lite"/>
    </source>
</evidence>
<organism evidence="3 4">
    <name type="scientific">Penicillium capsulatum</name>
    <dbReference type="NCBI Taxonomy" id="69766"/>
    <lineage>
        <taxon>Eukaryota</taxon>
        <taxon>Fungi</taxon>
        <taxon>Dikarya</taxon>
        <taxon>Ascomycota</taxon>
        <taxon>Pezizomycotina</taxon>
        <taxon>Eurotiomycetes</taxon>
        <taxon>Eurotiomycetidae</taxon>
        <taxon>Eurotiales</taxon>
        <taxon>Aspergillaceae</taxon>
        <taxon>Penicillium</taxon>
    </lineage>
</organism>
<feature type="signal peptide" evidence="2">
    <location>
        <begin position="1"/>
        <end position="20"/>
    </location>
</feature>
<dbReference type="AlphaFoldDB" id="A0A9W9LGX7"/>